<dbReference type="EnsemblMetazoa" id="XM_019911522.1">
    <property type="protein sequence ID" value="XP_019767081.1"/>
    <property type="gene ID" value="LOC109542330"/>
</dbReference>
<comment type="similarity">
    <text evidence="2">Belongs to the retinoblastoma protein (RB) family.</text>
</comment>
<proteinExistence type="inferred from homology"/>
<dbReference type="GO" id="GO:0006357">
    <property type="term" value="P:regulation of transcription by RNA polymerase II"/>
    <property type="evidence" value="ECO:0007669"/>
    <property type="project" value="InterPro"/>
</dbReference>
<evidence type="ECO:0000256" key="7">
    <source>
        <dbReference type="ARBA" id="ARBA00023306"/>
    </source>
</evidence>
<dbReference type="InterPro" id="IPR028309">
    <property type="entry name" value="RB_fam"/>
</dbReference>
<keyword evidence="7" id="KW-0131">Cell cycle</keyword>
<evidence type="ECO:0000313" key="11">
    <source>
        <dbReference type="EnsemblMetazoa" id="XP_019767081.1"/>
    </source>
</evidence>
<comment type="subcellular location">
    <subcellularLocation>
        <location evidence="1">Nucleus</location>
    </subcellularLocation>
</comment>
<evidence type="ECO:0000313" key="12">
    <source>
        <dbReference type="Proteomes" id="UP000019118"/>
    </source>
</evidence>
<dbReference type="Pfam" id="PF01858">
    <property type="entry name" value="RB_A"/>
    <property type="match status" value="1"/>
</dbReference>
<feature type="compositionally biased region" description="Polar residues" evidence="8">
    <location>
        <begin position="916"/>
        <end position="927"/>
    </location>
</feature>
<dbReference type="GeneID" id="109542330"/>
<feature type="domain" description="Retinoblastoma-associated protein N-terminal" evidence="9">
    <location>
        <begin position="64"/>
        <end position="211"/>
    </location>
</feature>
<protein>
    <recommendedName>
        <fullName evidence="13">Retinoblastoma-associated protein A-box domain-containing protein</fullName>
    </recommendedName>
</protein>
<feature type="region of interest" description="Disordered" evidence="8">
    <location>
        <begin position="362"/>
        <end position="396"/>
    </location>
</feature>
<keyword evidence="4" id="KW-0805">Transcription regulation</keyword>
<accession>A0AAR5Q1V0</accession>
<feature type="domain" description="Retinoblastoma-associated protein A-box" evidence="10">
    <location>
        <begin position="388"/>
        <end position="576"/>
    </location>
</feature>
<dbReference type="PANTHER" id="PTHR13742">
    <property type="entry name" value="RETINOBLASTOMA-ASSOCIATED PROTEIN RB -RELATED"/>
    <property type="match status" value="1"/>
</dbReference>
<feature type="region of interest" description="Disordered" evidence="8">
    <location>
        <begin position="640"/>
        <end position="672"/>
    </location>
</feature>
<dbReference type="SUPFAM" id="SSF47954">
    <property type="entry name" value="Cyclin-like"/>
    <property type="match status" value="2"/>
</dbReference>
<dbReference type="GO" id="GO:0005634">
    <property type="term" value="C:nucleus"/>
    <property type="evidence" value="ECO:0007669"/>
    <property type="project" value="UniProtKB-SubCell"/>
</dbReference>
<keyword evidence="6" id="KW-0539">Nucleus</keyword>
<keyword evidence="12" id="KW-1185">Reference proteome</keyword>
<keyword evidence="3" id="KW-0678">Repressor</keyword>
<reference evidence="11" key="2">
    <citation type="submission" date="2024-08" db="UniProtKB">
        <authorList>
            <consortium name="EnsemblMetazoa"/>
        </authorList>
    </citation>
    <scope>IDENTIFICATION</scope>
</reference>
<dbReference type="GO" id="GO:0005667">
    <property type="term" value="C:transcription regulator complex"/>
    <property type="evidence" value="ECO:0007669"/>
    <property type="project" value="TreeGrafter"/>
</dbReference>
<evidence type="ECO:0000256" key="8">
    <source>
        <dbReference type="SAM" id="MobiDB-lite"/>
    </source>
</evidence>
<reference evidence="12" key="1">
    <citation type="journal article" date="2013" name="Genome Biol.">
        <title>Draft genome of the mountain pine beetle, Dendroctonus ponderosae Hopkins, a major forest pest.</title>
        <authorList>
            <person name="Keeling C.I."/>
            <person name="Yuen M.M."/>
            <person name="Liao N.Y."/>
            <person name="Docking T.R."/>
            <person name="Chan S.K."/>
            <person name="Taylor G.A."/>
            <person name="Palmquist D.L."/>
            <person name="Jackman S.D."/>
            <person name="Nguyen A."/>
            <person name="Li M."/>
            <person name="Henderson H."/>
            <person name="Janes J.K."/>
            <person name="Zhao Y."/>
            <person name="Pandoh P."/>
            <person name="Moore R."/>
            <person name="Sperling F.A."/>
            <person name="Huber D.P."/>
            <person name="Birol I."/>
            <person name="Jones S.J."/>
            <person name="Bohlmann J."/>
        </authorList>
    </citation>
    <scope>NUCLEOTIDE SEQUENCE</scope>
</reference>
<dbReference type="Proteomes" id="UP000019118">
    <property type="component" value="Unassembled WGS sequence"/>
</dbReference>
<evidence type="ECO:0000256" key="4">
    <source>
        <dbReference type="ARBA" id="ARBA00023015"/>
    </source>
</evidence>
<dbReference type="PANTHER" id="PTHR13742:SF17">
    <property type="entry name" value="RE32990P-RELATED"/>
    <property type="match status" value="1"/>
</dbReference>
<evidence type="ECO:0008006" key="13">
    <source>
        <dbReference type="Google" id="ProtNLM"/>
    </source>
</evidence>
<evidence type="ECO:0000259" key="10">
    <source>
        <dbReference type="SMART" id="SM01368"/>
    </source>
</evidence>
<dbReference type="Gene3D" id="1.10.472.140">
    <property type="match status" value="1"/>
</dbReference>
<dbReference type="GO" id="GO:0000785">
    <property type="term" value="C:chromatin"/>
    <property type="evidence" value="ECO:0007669"/>
    <property type="project" value="TreeGrafter"/>
</dbReference>
<feature type="compositionally biased region" description="Polar residues" evidence="8">
    <location>
        <begin position="656"/>
        <end position="670"/>
    </location>
</feature>
<dbReference type="SMART" id="SM01367">
    <property type="entry name" value="DUF3452"/>
    <property type="match status" value="1"/>
</dbReference>
<dbReference type="InterPro" id="IPR024599">
    <property type="entry name" value="RB_N"/>
</dbReference>
<dbReference type="GO" id="GO:0030154">
    <property type="term" value="P:cell differentiation"/>
    <property type="evidence" value="ECO:0007669"/>
    <property type="project" value="TreeGrafter"/>
</dbReference>
<dbReference type="InterPro" id="IPR036915">
    <property type="entry name" value="Cyclin-like_sf"/>
</dbReference>
<evidence type="ECO:0000256" key="6">
    <source>
        <dbReference type="ARBA" id="ARBA00023242"/>
    </source>
</evidence>
<sequence length="941" mass="106889">MVLSDDTGVELLQLHQELCSKLNLDSAITASSWDTYESISKKFVLEGEKIHWLGCAIYVASRGVETPTVDKSSVVKGMGINLTSLLRHSNLSFVQFFSNITRWSELAQLPDEFRTKIENLRNNFSIAYNAFKTYHPLFSEVFIAPVPNAQDLEAAKHRNRRNRAIPCTSLKIFEFVWNMFIILKAEEASCSKELINACHLLYCCIDLAFKNVLAAERNDLLNEKVVEELSHCVYMQDGRTTKETPCFVKRFCKYDSVVKEALHMKIYTFKQLVSKLVDSNVLIADEIDFSGIFDPENFDQNYRSIKKAYETHLLSEGDFDERIFMAEFKRMLLEKEQNSQNWTSMKVLPPGDSADATLMESPKVAGNPKGLDTPLTGRRFLGPRESDSSGKSTSERVAGLHTMLGKGNRLPHPSEELKKLFQSTKKDPLSKIEAILSKIKTLFLTAYAANGFALEEGQNRAVLATTLFYKSVEMILNKEKTITPDLSALVDKDIFYQSMFTCCLEIVLYCYNFPKKFPWILDAVNVEPIHFVKVIELIVRSKDSLFRELIKHLNRIEETVIESLVWRSNSPIWAAIEKSGQEIPKFQDTALPGHLLYNDDSYEHLLQSPGPPSAADRFQSPLSQLCKNLFPSSVSTLQMKKSLGQGGGPDKEEQTGRQGSPESKANSQAASLPRRTGSLSIIFRKFYNLAGVRMQHLCSHLCFDDFELRRKIWTIFEDSIRHTDLIKDRHLDQLLMCAIYVICKAGNITKMTDLFAVIMKFYRLQPQASSSVYRDVLIETTKDGDLISEVRSDLIQFYNSVYVKVMRSYAVKFQPNSDPKVTTFIHGKSRFEASFFQNSILLSPLPASRKNLFASNLQVVGNVFVKPLETATTQSGSTFNYYFSRSPSKDLMNINRAINSNGIQGKRLLIDEDGNMPNSKRISNRKVQSLVEDRQRQNASE</sequence>
<dbReference type="Pfam" id="PF01857">
    <property type="entry name" value="RB_B"/>
    <property type="match status" value="1"/>
</dbReference>
<dbReference type="InterPro" id="IPR002720">
    <property type="entry name" value="RB_A"/>
</dbReference>
<dbReference type="GO" id="GO:2000134">
    <property type="term" value="P:negative regulation of G1/S transition of mitotic cell cycle"/>
    <property type="evidence" value="ECO:0007669"/>
    <property type="project" value="TreeGrafter"/>
</dbReference>
<evidence type="ECO:0000256" key="5">
    <source>
        <dbReference type="ARBA" id="ARBA00023163"/>
    </source>
</evidence>
<evidence type="ECO:0000256" key="3">
    <source>
        <dbReference type="ARBA" id="ARBA00022491"/>
    </source>
</evidence>
<organism evidence="11 12">
    <name type="scientific">Dendroctonus ponderosae</name>
    <name type="common">Mountain pine beetle</name>
    <dbReference type="NCBI Taxonomy" id="77166"/>
    <lineage>
        <taxon>Eukaryota</taxon>
        <taxon>Metazoa</taxon>
        <taxon>Ecdysozoa</taxon>
        <taxon>Arthropoda</taxon>
        <taxon>Hexapoda</taxon>
        <taxon>Insecta</taxon>
        <taxon>Pterygota</taxon>
        <taxon>Neoptera</taxon>
        <taxon>Endopterygota</taxon>
        <taxon>Coleoptera</taxon>
        <taxon>Polyphaga</taxon>
        <taxon>Cucujiformia</taxon>
        <taxon>Curculionidae</taxon>
        <taxon>Scolytinae</taxon>
        <taxon>Dendroctonus</taxon>
    </lineage>
</organism>
<dbReference type="RefSeq" id="XP_019767081.1">
    <property type="nucleotide sequence ID" value="XM_019911522.2"/>
</dbReference>
<name>A0AAR5Q1V0_DENPD</name>
<dbReference type="InterPro" id="IPR002719">
    <property type="entry name" value="RB_B"/>
</dbReference>
<keyword evidence="5" id="KW-0804">Transcription</keyword>
<dbReference type="GO" id="GO:0000977">
    <property type="term" value="F:RNA polymerase II transcription regulatory region sequence-specific DNA binding"/>
    <property type="evidence" value="ECO:0007669"/>
    <property type="project" value="TreeGrafter"/>
</dbReference>
<evidence type="ECO:0000259" key="9">
    <source>
        <dbReference type="SMART" id="SM01367"/>
    </source>
</evidence>
<feature type="compositionally biased region" description="Basic and acidic residues" evidence="8">
    <location>
        <begin position="931"/>
        <end position="941"/>
    </location>
</feature>
<dbReference type="KEGG" id="dpa:109542330"/>
<dbReference type="SMART" id="SM01368">
    <property type="entry name" value="RB_A"/>
    <property type="match status" value="1"/>
</dbReference>
<feature type="region of interest" description="Disordered" evidence="8">
    <location>
        <begin position="912"/>
        <end position="941"/>
    </location>
</feature>
<evidence type="ECO:0000256" key="1">
    <source>
        <dbReference type="ARBA" id="ARBA00004123"/>
    </source>
</evidence>
<dbReference type="Gene3D" id="1.10.472.10">
    <property type="entry name" value="Cyclin-like"/>
    <property type="match status" value="2"/>
</dbReference>
<dbReference type="Pfam" id="PF11934">
    <property type="entry name" value="DUF3452"/>
    <property type="match status" value="1"/>
</dbReference>
<evidence type="ECO:0000256" key="2">
    <source>
        <dbReference type="ARBA" id="ARBA00009475"/>
    </source>
</evidence>
<dbReference type="AlphaFoldDB" id="A0AAR5Q1V0"/>